<reference evidence="2 3" key="1">
    <citation type="submission" date="2023-03" db="EMBL/GenBank/DDBJ databases">
        <title>High-quality genome of Scylla paramamosain provides insights in environmental adaptation.</title>
        <authorList>
            <person name="Zhang L."/>
        </authorList>
    </citation>
    <scope>NUCLEOTIDE SEQUENCE [LARGE SCALE GENOMIC DNA]</scope>
    <source>
        <strain evidence="2">LZ_2023a</strain>
        <tissue evidence="2">Muscle</tissue>
    </source>
</reference>
<organism evidence="2 3">
    <name type="scientific">Scylla paramamosain</name>
    <name type="common">Mud crab</name>
    <dbReference type="NCBI Taxonomy" id="85552"/>
    <lineage>
        <taxon>Eukaryota</taxon>
        <taxon>Metazoa</taxon>
        <taxon>Ecdysozoa</taxon>
        <taxon>Arthropoda</taxon>
        <taxon>Crustacea</taxon>
        <taxon>Multicrustacea</taxon>
        <taxon>Malacostraca</taxon>
        <taxon>Eumalacostraca</taxon>
        <taxon>Eucarida</taxon>
        <taxon>Decapoda</taxon>
        <taxon>Pleocyemata</taxon>
        <taxon>Brachyura</taxon>
        <taxon>Eubrachyura</taxon>
        <taxon>Portunoidea</taxon>
        <taxon>Portunidae</taxon>
        <taxon>Portuninae</taxon>
        <taxon>Scylla</taxon>
    </lineage>
</organism>
<name>A0AAW0T8K2_SCYPA</name>
<feature type="region of interest" description="Disordered" evidence="1">
    <location>
        <begin position="181"/>
        <end position="220"/>
    </location>
</feature>
<evidence type="ECO:0000313" key="2">
    <source>
        <dbReference type="EMBL" id="KAK8383938.1"/>
    </source>
</evidence>
<feature type="compositionally biased region" description="Low complexity" evidence="1">
    <location>
        <begin position="11"/>
        <end position="25"/>
    </location>
</feature>
<evidence type="ECO:0000313" key="3">
    <source>
        <dbReference type="Proteomes" id="UP001487740"/>
    </source>
</evidence>
<sequence>MAIRFRCHVTGGEASEQGEQQGSQSNQVPTQQATSVMFVAVLLPRHEGAWALEMEDAAAPRPQRVYVAVYVGCSWTDRQTDRQTVRQPVSRRKKLLRHHTGRLRRGWGPSASTFSMPRAKKSVVTRRKNVEKARKALQAREQPPVAIPSTTTTTTSPGPSSAKKKKKIIGSTVEELVKNMLCSDTATDRADTSTRYARHVEEKDEEPHTPRRPECRAGAH</sequence>
<feature type="compositionally biased region" description="Basic and acidic residues" evidence="1">
    <location>
        <begin position="186"/>
        <end position="220"/>
    </location>
</feature>
<feature type="region of interest" description="Disordered" evidence="1">
    <location>
        <begin position="134"/>
        <end position="167"/>
    </location>
</feature>
<comment type="caution">
    <text evidence="2">The sequence shown here is derived from an EMBL/GenBank/DDBJ whole genome shotgun (WGS) entry which is preliminary data.</text>
</comment>
<proteinExistence type="predicted"/>
<feature type="compositionally biased region" description="Low complexity" evidence="1">
    <location>
        <begin position="143"/>
        <end position="161"/>
    </location>
</feature>
<evidence type="ECO:0000256" key="1">
    <source>
        <dbReference type="SAM" id="MobiDB-lite"/>
    </source>
</evidence>
<protein>
    <submittedName>
        <fullName evidence="2">Uncharacterized protein</fullName>
    </submittedName>
</protein>
<dbReference type="AlphaFoldDB" id="A0AAW0T8K2"/>
<feature type="region of interest" description="Disordered" evidence="1">
    <location>
        <begin position="10"/>
        <end position="30"/>
    </location>
</feature>
<accession>A0AAW0T8K2</accession>
<gene>
    <name evidence="2" type="ORF">O3P69_015997</name>
</gene>
<keyword evidence="3" id="KW-1185">Reference proteome</keyword>
<dbReference type="EMBL" id="JARAKH010000036">
    <property type="protein sequence ID" value="KAK8383938.1"/>
    <property type="molecule type" value="Genomic_DNA"/>
</dbReference>
<dbReference type="Proteomes" id="UP001487740">
    <property type="component" value="Unassembled WGS sequence"/>
</dbReference>